<dbReference type="GO" id="GO:0046872">
    <property type="term" value="F:metal ion binding"/>
    <property type="evidence" value="ECO:0007669"/>
    <property type="project" value="InterPro"/>
</dbReference>
<evidence type="ECO:0000259" key="2">
    <source>
        <dbReference type="Pfam" id="PF05193"/>
    </source>
</evidence>
<organism evidence="3 4">
    <name type="scientific">Arcticibacter tournemirensis</name>
    <dbReference type="NCBI Taxonomy" id="699437"/>
    <lineage>
        <taxon>Bacteria</taxon>
        <taxon>Pseudomonadati</taxon>
        <taxon>Bacteroidota</taxon>
        <taxon>Sphingobacteriia</taxon>
        <taxon>Sphingobacteriales</taxon>
        <taxon>Sphingobacteriaceae</taxon>
        <taxon>Arcticibacter</taxon>
    </lineage>
</organism>
<dbReference type="AlphaFoldDB" id="A0A5M9H9G6"/>
<dbReference type="InterPro" id="IPR007863">
    <property type="entry name" value="Peptidase_M16_C"/>
</dbReference>
<dbReference type="InterPro" id="IPR011249">
    <property type="entry name" value="Metalloenz_LuxS/M16"/>
</dbReference>
<keyword evidence="4" id="KW-1185">Reference proteome</keyword>
<name>A0A5M9H9G6_9SPHI</name>
<sequence length="432" mass="47967">MKRIVLTILFFIPGIIVYSQQAGTSSFDVAGIKVILKPTIKDIVNVSMYYKGGVANYTDDLAGIENLALLATTECGAGKYTRDMFKNRAESYGIEITGSSDYDFGVINMNCISRFFDQGWDLFVSAVSSPVFGEKELQMLKEKVVSGIRQSESIPDGRINQLTMQHAFNGTPYARNPSGEEATIRKLTAADVKNYYYNQLVNKNKMFIVVVGKITKEEISKRIQAAFASLPVKPYKRVVYAAPALEDKKPLLEQRQLATNYITASINAPAMTSADYMPYRLAIAALSNKLFIEIRAKRNLSYAPYAFATTRLMPFGVMYVSTTNPKASTEVMLDLLKKTMENGFSYEELVSSKSGFITNNYIKEQSTAAIAASLGIAEVMGDWELADKAAELIRKVRLEQMNAVLKKYVNNVQWNYLGDLTLAGQEVFGSGI</sequence>
<dbReference type="EMBL" id="VWNE01000011">
    <property type="protein sequence ID" value="KAA8483562.1"/>
    <property type="molecule type" value="Genomic_DNA"/>
</dbReference>
<dbReference type="PANTHER" id="PTHR11851:SF49">
    <property type="entry name" value="MITOCHONDRIAL-PROCESSING PEPTIDASE SUBUNIT ALPHA"/>
    <property type="match status" value="1"/>
</dbReference>
<dbReference type="PANTHER" id="PTHR11851">
    <property type="entry name" value="METALLOPROTEASE"/>
    <property type="match status" value="1"/>
</dbReference>
<dbReference type="SUPFAM" id="SSF63411">
    <property type="entry name" value="LuxS/MPP-like metallohydrolase"/>
    <property type="match status" value="2"/>
</dbReference>
<dbReference type="Gene3D" id="3.30.830.10">
    <property type="entry name" value="Metalloenzyme, LuxS/M16 peptidase-like"/>
    <property type="match status" value="2"/>
</dbReference>
<accession>A0A5M9H9G6</accession>
<comment type="caution">
    <text evidence="3">The sequence shown here is derived from an EMBL/GenBank/DDBJ whole genome shotgun (WGS) entry which is preliminary data.</text>
</comment>
<gene>
    <name evidence="3" type="ORF">F1649_08280</name>
</gene>
<evidence type="ECO:0000313" key="4">
    <source>
        <dbReference type="Proteomes" id="UP000322918"/>
    </source>
</evidence>
<reference evidence="3 4" key="1">
    <citation type="submission" date="2019-09" db="EMBL/GenBank/DDBJ databases">
        <title>Pararcticibacter amylolyticus gen. nov., sp. nov., isolated from a rottenly hemp rope, and reclassification of Pedobacter tournemirensis as Pararcticibacter tournemirensis comb. nov.</title>
        <authorList>
            <person name="Cai Y."/>
        </authorList>
    </citation>
    <scope>NUCLEOTIDE SEQUENCE [LARGE SCALE GENOMIC DNA]</scope>
    <source>
        <strain evidence="3 4">TF5-37.2-LB10</strain>
    </source>
</reference>
<feature type="domain" description="Peptidase M16 C-terminal" evidence="2">
    <location>
        <begin position="186"/>
        <end position="353"/>
    </location>
</feature>
<dbReference type="InterPro" id="IPR050361">
    <property type="entry name" value="MPP/UQCRC_Complex"/>
</dbReference>
<dbReference type="Pfam" id="PF05193">
    <property type="entry name" value="Peptidase_M16_C"/>
    <property type="match status" value="1"/>
</dbReference>
<comment type="similarity">
    <text evidence="1">Belongs to the peptidase M16 family.</text>
</comment>
<evidence type="ECO:0000256" key="1">
    <source>
        <dbReference type="ARBA" id="ARBA00007261"/>
    </source>
</evidence>
<dbReference type="RefSeq" id="WP_141815631.1">
    <property type="nucleotide sequence ID" value="NZ_VFPL01000001.1"/>
</dbReference>
<proteinExistence type="inferred from homology"/>
<dbReference type="Proteomes" id="UP000322918">
    <property type="component" value="Unassembled WGS sequence"/>
</dbReference>
<evidence type="ECO:0000313" key="3">
    <source>
        <dbReference type="EMBL" id="KAA8483562.1"/>
    </source>
</evidence>
<dbReference type="OrthoDB" id="9811314at2"/>
<protein>
    <submittedName>
        <fullName evidence="3">Insulinase family protein</fullName>
    </submittedName>
</protein>